<dbReference type="Pfam" id="PF08281">
    <property type="entry name" value="Sigma70_r4_2"/>
    <property type="match status" value="1"/>
</dbReference>
<evidence type="ECO:0000313" key="4">
    <source>
        <dbReference type="EMBL" id="QRZ97594.1"/>
    </source>
</evidence>
<dbReference type="InterPro" id="IPR013324">
    <property type="entry name" value="RNA_pol_sigma_r3/r4-like"/>
</dbReference>
<dbReference type="GO" id="GO:0006352">
    <property type="term" value="P:DNA-templated transcription initiation"/>
    <property type="evidence" value="ECO:0007669"/>
    <property type="project" value="InterPro"/>
</dbReference>
<dbReference type="EMBL" id="AASWBF010000041">
    <property type="protein sequence ID" value="EFH4962859.1"/>
    <property type="molecule type" value="Genomic_DNA"/>
</dbReference>
<dbReference type="RefSeq" id="WP_000884153.1">
    <property type="nucleotide sequence ID" value="NZ_AP027520.1"/>
</dbReference>
<dbReference type="GO" id="GO:0003677">
    <property type="term" value="F:DNA binding"/>
    <property type="evidence" value="ECO:0007669"/>
    <property type="project" value="InterPro"/>
</dbReference>
<dbReference type="Gene3D" id="1.10.10.10">
    <property type="entry name" value="Winged helix-like DNA-binding domain superfamily/Winged helix DNA-binding domain"/>
    <property type="match status" value="1"/>
</dbReference>
<evidence type="ECO:0000259" key="1">
    <source>
        <dbReference type="Pfam" id="PF08281"/>
    </source>
</evidence>
<dbReference type="InterPro" id="IPR013249">
    <property type="entry name" value="RNA_pol_sigma70_r4_t2"/>
</dbReference>
<dbReference type="InterPro" id="IPR036388">
    <property type="entry name" value="WH-like_DNA-bd_sf"/>
</dbReference>
<dbReference type="SUPFAM" id="SSF88659">
    <property type="entry name" value="Sigma3 and sigma4 domains of RNA polymerase sigma factors"/>
    <property type="match status" value="1"/>
</dbReference>
<dbReference type="GO" id="GO:0016987">
    <property type="term" value="F:sigma factor activity"/>
    <property type="evidence" value="ECO:0007669"/>
    <property type="project" value="InterPro"/>
</dbReference>
<sequence>MLDIILATRDIYFEKALREIFGTVSSRIRYIEDAISDRRRVQSGRSFRYYFVFCDDEYTDIVRILFTGEACCILNKSMLNLRAAGGVLTLEERRAVLNRYYRGLSIAEITEETGQNDKTVYGHLRRALQRSGFRKGRFIKGREAAGDSGVE</sequence>
<evidence type="ECO:0000313" key="6">
    <source>
        <dbReference type="Proteomes" id="UP000543424"/>
    </source>
</evidence>
<dbReference type="EMBL" id="CP070393">
    <property type="protein sequence ID" value="QRZ97594.1"/>
    <property type="molecule type" value="Genomic_DNA"/>
</dbReference>
<dbReference type="Proteomes" id="UP000543424">
    <property type="component" value="Unassembled WGS sequence"/>
</dbReference>
<dbReference type="EMBL" id="QEMT01000209">
    <property type="protein sequence ID" value="PWH47458.1"/>
    <property type="molecule type" value="Genomic_DNA"/>
</dbReference>
<evidence type="ECO:0000313" key="3">
    <source>
        <dbReference type="EMBL" id="PWH47458.1"/>
    </source>
</evidence>
<proteinExistence type="predicted"/>
<dbReference type="Proteomes" id="UP000245761">
    <property type="component" value="Unassembled WGS sequence"/>
</dbReference>
<dbReference type="Proteomes" id="UP000663166">
    <property type="component" value="Chromosome"/>
</dbReference>
<gene>
    <name evidence="3" type="ORF">DD762_29640</name>
    <name evidence="2" type="ORF">F9413_20395</name>
    <name evidence="4" type="ORF">JNP96_00390</name>
</gene>
<organism evidence="2 6">
    <name type="scientific">Escherichia coli</name>
    <dbReference type="NCBI Taxonomy" id="562"/>
    <lineage>
        <taxon>Bacteria</taxon>
        <taxon>Pseudomonadati</taxon>
        <taxon>Pseudomonadota</taxon>
        <taxon>Gammaproteobacteria</taxon>
        <taxon>Enterobacterales</taxon>
        <taxon>Enterobacteriaceae</taxon>
        <taxon>Escherichia</taxon>
    </lineage>
</organism>
<reference evidence="4" key="3">
    <citation type="submission" date="2021-02" db="EMBL/GenBank/DDBJ databases">
        <title>Co-localization of colistin and carbapenem -resistance genes on a novel transferable IncHI2 plasmid in Escherichia coli from chicken-origin.</title>
        <authorList>
            <person name="Hoffmann M."/>
            <person name="Balkey M."/>
            <person name="Ronco T."/>
            <person name="Hendriksen R.S."/>
        </authorList>
    </citation>
    <scope>NUCLEOTIDE SEQUENCE</scope>
    <source>
        <strain evidence="4">CFSAN083829</strain>
    </source>
</reference>
<name>A0A2S7GEP9_ECOLX</name>
<reference evidence="2 6" key="2">
    <citation type="submission" date="2019-12" db="EMBL/GenBank/DDBJ databases">
        <authorList>
            <consortium name="NARMS: The National Antimicrobial Resistance Monitoring System"/>
        </authorList>
    </citation>
    <scope>NUCLEOTIDE SEQUENCE [LARGE SCALE GENOMIC DNA]</scope>
    <source>
        <strain evidence="2 6">CVM N19EC0130</strain>
    </source>
</reference>
<evidence type="ECO:0000313" key="2">
    <source>
        <dbReference type="EMBL" id="EFH4962859.1"/>
    </source>
</evidence>
<feature type="domain" description="RNA polymerase sigma factor 70 region 4 type 2" evidence="1">
    <location>
        <begin position="87"/>
        <end position="130"/>
    </location>
</feature>
<accession>A0A2S7GEP9</accession>
<protein>
    <submittedName>
        <fullName evidence="2">Sigma-70 family RNA polymerase sigma factor</fullName>
    </submittedName>
</protein>
<reference evidence="3 5" key="1">
    <citation type="submission" date="2018-04" db="EMBL/GenBank/DDBJ databases">
        <title>Draft Genomic Sequencing Of Potential Extraintestinal Pathogenic Escherichia coli B8S56 Isolated from Retail Chicken Skin.</title>
        <authorList>
            <person name="Xu A."/>
            <person name="Tilman S."/>
            <person name="Wisser-Parker K."/>
            <person name="Scullen O.J."/>
            <person name="Sommers C."/>
        </authorList>
    </citation>
    <scope>NUCLEOTIDE SEQUENCE [LARGE SCALE GENOMIC DNA]</scope>
    <source>
        <strain evidence="3 5">B8S56</strain>
    </source>
</reference>
<dbReference type="AlphaFoldDB" id="A0A2S7GEP9"/>
<evidence type="ECO:0000313" key="5">
    <source>
        <dbReference type="Proteomes" id="UP000245761"/>
    </source>
</evidence>